<reference evidence="2" key="1">
    <citation type="submission" date="2018-02" db="EMBL/GenBank/DDBJ databases">
        <title>Rhizophora mucronata_Transcriptome.</title>
        <authorList>
            <person name="Meera S.P."/>
            <person name="Sreeshan A."/>
            <person name="Augustine A."/>
        </authorList>
    </citation>
    <scope>NUCLEOTIDE SEQUENCE</scope>
    <source>
        <tissue evidence="2">Leaf</tissue>
    </source>
</reference>
<accession>A0A2P2Q867</accession>
<keyword evidence="1" id="KW-0812">Transmembrane</keyword>
<sequence length="50" mass="5904">MICSGSLLQPSHDFFSYLSHLQYHHTLCMFLQSIFLAQAYSIVMYLFNKK</sequence>
<protein>
    <submittedName>
        <fullName evidence="2">Uncharacterized protein</fullName>
    </submittedName>
</protein>
<feature type="transmembrane region" description="Helical" evidence="1">
    <location>
        <begin position="23"/>
        <end position="47"/>
    </location>
</feature>
<name>A0A2P2Q867_RHIMU</name>
<keyword evidence="1" id="KW-1133">Transmembrane helix</keyword>
<dbReference type="EMBL" id="GGEC01082692">
    <property type="protein sequence ID" value="MBX63176.1"/>
    <property type="molecule type" value="Transcribed_RNA"/>
</dbReference>
<organism evidence="2">
    <name type="scientific">Rhizophora mucronata</name>
    <name type="common">Asiatic mangrove</name>
    <dbReference type="NCBI Taxonomy" id="61149"/>
    <lineage>
        <taxon>Eukaryota</taxon>
        <taxon>Viridiplantae</taxon>
        <taxon>Streptophyta</taxon>
        <taxon>Embryophyta</taxon>
        <taxon>Tracheophyta</taxon>
        <taxon>Spermatophyta</taxon>
        <taxon>Magnoliopsida</taxon>
        <taxon>eudicotyledons</taxon>
        <taxon>Gunneridae</taxon>
        <taxon>Pentapetalae</taxon>
        <taxon>rosids</taxon>
        <taxon>fabids</taxon>
        <taxon>Malpighiales</taxon>
        <taxon>Rhizophoraceae</taxon>
        <taxon>Rhizophora</taxon>
    </lineage>
</organism>
<proteinExistence type="predicted"/>
<keyword evidence="1" id="KW-0472">Membrane</keyword>
<evidence type="ECO:0000313" key="2">
    <source>
        <dbReference type="EMBL" id="MBX63176.1"/>
    </source>
</evidence>
<evidence type="ECO:0000256" key="1">
    <source>
        <dbReference type="SAM" id="Phobius"/>
    </source>
</evidence>
<dbReference type="AlphaFoldDB" id="A0A2P2Q867"/>